<feature type="transmembrane region" description="Helical" evidence="3">
    <location>
        <begin position="336"/>
        <end position="356"/>
    </location>
</feature>
<proteinExistence type="predicted"/>
<keyword evidence="3" id="KW-0812">Transmembrane</keyword>
<reference evidence="4" key="1">
    <citation type="submission" date="2022-03" db="EMBL/GenBank/DDBJ databases">
        <authorList>
            <person name="Sayadi A."/>
        </authorList>
    </citation>
    <scope>NUCLEOTIDE SEQUENCE</scope>
</reference>
<evidence type="ECO:0000313" key="4">
    <source>
        <dbReference type="EMBL" id="CAH1974468.1"/>
    </source>
</evidence>
<organism evidence="4 5">
    <name type="scientific">Acanthoscelides obtectus</name>
    <name type="common">Bean weevil</name>
    <name type="synonym">Bruchus obtectus</name>
    <dbReference type="NCBI Taxonomy" id="200917"/>
    <lineage>
        <taxon>Eukaryota</taxon>
        <taxon>Metazoa</taxon>
        <taxon>Ecdysozoa</taxon>
        <taxon>Arthropoda</taxon>
        <taxon>Hexapoda</taxon>
        <taxon>Insecta</taxon>
        <taxon>Pterygota</taxon>
        <taxon>Neoptera</taxon>
        <taxon>Endopterygota</taxon>
        <taxon>Coleoptera</taxon>
        <taxon>Polyphaga</taxon>
        <taxon>Cucujiformia</taxon>
        <taxon>Chrysomeloidea</taxon>
        <taxon>Chrysomelidae</taxon>
        <taxon>Bruchinae</taxon>
        <taxon>Bruchini</taxon>
        <taxon>Acanthoscelides</taxon>
    </lineage>
</organism>
<dbReference type="PANTHER" id="PTHR24366">
    <property type="entry name" value="IG(IMMUNOGLOBULIN) AND LRR(LEUCINE RICH REPEAT) DOMAINS"/>
    <property type="match status" value="1"/>
</dbReference>
<evidence type="ECO:0000256" key="3">
    <source>
        <dbReference type="SAM" id="Phobius"/>
    </source>
</evidence>
<dbReference type="Gene3D" id="3.80.10.10">
    <property type="entry name" value="Ribonuclease Inhibitor"/>
    <property type="match status" value="1"/>
</dbReference>
<dbReference type="EMBL" id="CAKOFQ010006825">
    <property type="protein sequence ID" value="CAH1974468.1"/>
    <property type="molecule type" value="Genomic_DNA"/>
</dbReference>
<dbReference type="InterPro" id="IPR001611">
    <property type="entry name" value="Leu-rich_rpt"/>
</dbReference>
<dbReference type="SUPFAM" id="SSF52058">
    <property type="entry name" value="L domain-like"/>
    <property type="match status" value="1"/>
</dbReference>
<accession>A0A9P0KFN2</accession>
<protein>
    <submittedName>
        <fullName evidence="4">Uncharacterized protein</fullName>
    </submittedName>
</protein>
<name>A0A9P0KFN2_ACAOB</name>
<keyword evidence="5" id="KW-1185">Reference proteome</keyword>
<dbReference type="PANTHER" id="PTHR24366:SF96">
    <property type="entry name" value="LEUCINE RICH REPEAT CONTAINING 53"/>
    <property type="match status" value="1"/>
</dbReference>
<keyword evidence="3" id="KW-0472">Membrane</keyword>
<sequence length="496" mass="55115">MLTISNASVNKIDPKLKYFKHLKYLDLSNNNVQISSIPSLNSLEELKLSANSLKRVNISALPHQIKDLDLSNNLLTEVPKDIRALQSLKTLHLQKNPIDCDCMNVIMYETLLKSGVNIPEPVMCHSPKKYSGKDISTVNCTLGDVMLNDDYEGSGASDIFEDSPISNVPFVPEEEDVIVDNNTIIDDRLPEEELIKTQGPENVLGPVIEEEGSGDEGSGYIMLPDSGILGCIENCSTPGPVGTHDEASASAPPSVVDQFGMLWEDINPFKEREESTKVSSTTSHPKDFAKEPRMFKETVPTIEKNSVKDEDVEVVSNRTQAKEMERASVAPQNSNAVYAIVGIGVFLAFVFLICFIKKRKTSRNSKHKRQIPQLGEEMKPLTKPLIQAVNEKPSKNIPEHIPLINGQNGKPKNDAPLLTSFTPLAHPEFTKEGDLPQDQDHDEVEMRTKYQPELLTPQRERVTIRESEIPDSIPKTPLLVHRQKNSEGEIVTTVVP</sequence>
<dbReference type="AlphaFoldDB" id="A0A9P0KFN2"/>
<keyword evidence="3" id="KW-1133">Transmembrane helix</keyword>
<gene>
    <name evidence="4" type="ORF">ACAOBT_LOCUS11114</name>
</gene>
<keyword evidence="2" id="KW-0677">Repeat</keyword>
<keyword evidence="1" id="KW-0433">Leucine-rich repeat</keyword>
<dbReference type="PROSITE" id="PS51450">
    <property type="entry name" value="LRR"/>
    <property type="match status" value="1"/>
</dbReference>
<evidence type="ECO:0000256" key="1">
    <source>
        <dbReference type="ARBA" id="ARBA00022614"/>
    </source>
</evidence>
<dbReference type="Proteomes" id="UP001152888">
    <property type="component" value="Unassembled WGS sequence"/>
</dbReference>
<dbReference type="OrthoDB" id="1741314at2759"/>
<dbReference type="Pfam" id="PF13855">
    <property type="entry name" value="LRR_8"/>
    <property type="match status" value="1"/>
</dbReference>
<dbReference type="InterPro" id="IPR032675">
    <property type="entry name" value="LRR_dom_sf"/>
</dbReference>
<comment type="caution">
    <text evidence="4">The sequence shown here is derived from an EMBL/GenBank/DDBJ whole genome shotgun (WGS) entry which is preliminary data.</text>
</comment>
<evidence type="ECO:0000256" key="2">
    <source>
        <dbReference type="ARBA" id="ARBA00022737"/>
    </source>
</evidence>
<evidence type="ECO:0000313" key="5">
    <source>
        <dbReference type="Proteomes" id="UP001152888"/>
    </source>
</evidence>